<dbReference type="Proteomes" id="UP000189670">
    <property type="component" value="Unassembled WGS sequence"/>
</dbReference>
<proteinExistence type="predicted"/>
<evidence type="ECO:0000313" key="2">
    <source>
        <dbReference type="Proteomes" id="UP000189670"/>
    </source>
</evidence>
<evidence type="ECO:0000313" key="1">
    <source>
        <dbReference type="EMBL" id="ETR73687.1"/>
    </source>
</evidence>
<name>A0A1V1PFM5_9BACT</name>
<comment type="caution">
    <text evidence="1">The sequence shown here is derived from an EMBL/GenBank/DDBJ whole genome shotgun (WGS) entry which is preliminary data.</text>
</comment>
<accession>A0A1V1PFM5</accession>
<sequence length="205" mass="23362">MKISKSIYLILIYFMAWMANPVNVLAGNKPEQIVRILSDRQMAHQGEQFKIFAEYNTSDGNKTTGLGIKVYYDSSCVTLKSSEFYDSGDSGIISIPLHKQDRDNDDGDERTDYSISIGWLFWTQSWPKDQDIPFNVMTLTFIVNCHSNCQLANFNVTSTSEDINYQFSGFNNQVHVLDTFKSDINKDCSVNLIDAIELIKHVSQE</sequence>
<reference evidence="2" key="1">
    <citation type="submission" date="2012-11" db="EMBL/GenBank/DDBJ databases">
        <authorList>
            <person name="Lucero-Rivera Y.E."/>
            <person name="Tovar-Ramirez D."/>
        </authorList>
    </citation>
    <scope>NUCLEOTIDE SEQUENCE [LARGE SCALE GENOMIC DNA]</scope>
    <source>
        <strain evidence="2">Araruama</strain>
    </source>
</reference>
<dbReference type="EMBL" id="ATBP01000044">
    <property type="protein sequence ID" value="ETR73687.1"/>
    <property type="molecule type" value="Genomic_DNA"/>
</dbReference>
<gene>
    <name evidence="1" type="ORF">OMM_00776</name>
</gene>
<protein>
    <recommendedName>
        <fullName evidence="3">Dockerin domain-containing protein</fullName>
    </recommendedName>
</protein>
<organism evidence="1 2">
    <name type="scientific">Candidatus Magnetoglobus multicellularis str. Araruama</name>
    <dbReference type="NCBI Taxonomy" id="890399"/>
    <lineage>
        <taxon>Bacteria</taxon>
        <taxon>Pseudomonadati</taxon>
        <taxon>Thermodesulfobacteriota</taxon>
        <taxon>Desulfobacteria</taxon>
        <taxon>Desulfobacterales</taxon>
        <taxon>Desulfobacteraceae</taxon>
        <taxon>Candidatus Magnetoglobus</taxon>
    </lineage>
</organism>
<evidence type="ECO:0008006" key="3">
    <source>
        <dbReference type="Google" id="ProtNLM"/>
    </source>
</evidence>
<dbReference type="AlphaFoldDB" id="A0A1V1PFM5"/>